<feature type="transmembrane region" description="Helical" evidence="4">
    <location>
        <begin position="25"/>
        <end position="48"/>
    </location>
</feature>
<dbReference type="InterPro" id="IPR036259">
    <property type="entry name" value="MFS_trans_sf"/>
</dbReference>
<dbReference type="CDD" id="cd17477">
    <property type="entry name" value="MFS_YcaD_like"/>
    <property type="match status" value="1"/>
</dbReference>
<evidence type="ECO:0000256" key="3">
    <source>
        <dbReference type="ARBA" id="ARBA00023136"/>
    </source>
</evidence>
<dbReference type="Gene3D" id="1.20.1250.20">
    <property type="entry name" value="MFS general substrate transporter like domains"/>
    <property type="match status" value="2"/>
</dbReference>
<dbReference type="GO" id="GO:0005886">
    <property type="term" value="C:plasma membrane"/>
    <property type="evidence" value="ECO:0007669"/>
    <property type="project" value="TreeGrafter"/>
</dbReference>
<evidence type="ECO:0000313" key="6">
    <source>
        <dbReference type="Proteomes" id="UP000016368"/>
    </source>
</evidence>
<evidence type="ECO:0000256" key="4">
    <source>
        <dbReference type="SAM" id="Phobius"/>
    </source>
</evidence>
<dbReference type="RefSeq" id="WP_006296963.1">
    <property type="nucleotide sequence ID" value="NZ_AEGR01000042.1"/>
</dbReference>
<comment type="caution">
    <text evidence="5">The sequence shown here is derived from an EMBL/GenBank/DDBJ whole genome shotgun (WGS) entry which is preliminary data.</text>
</comment>
<gene>
    <name evidence="5" type="ORF">HGR_04813</name>
</gene>
<feature type="transmembrane region" description="Helical" evidence="4">
    <location>
        <begin position="60"/>
        <end position="78"/>
    </location>
</feature>
<keyword evidence="1 4" id="KW-0812">Transmembrane</keyword>
<feature type="transmembrane region" description="Helical" evidence="4">
    <location>
        <begin position="90"/>
        <end position="112"/>
    </location>
</feature>
<feature type="transmembrane region" description="Helical" evidence="4">
    <location>
        <begin position="341"/>
        <end position="361"/>
    </location>
</feature>
<keyword evidence="2 4" id="KW-1133">Transmembrane helix</keyword>
<accession>F3KR87</accession>
<feature type="transmembrane region" description="Helical" evidence="4">
    <location>
        <begin position="118"/>
        <end position="138"/>
    </location>
</feature>
<dbReference type="InterPro" id="IPR011701">
    <property type="entry name" value="MFS"/>
</dbReference>
<dbReference type="eggNOG" id="COG2814">
    <property type="taxonomic scope" value="Bacteria"/>
</dbReference>
<protein>
    <submittedName>
        <fullName evidence="5">Major facilitator family transporter</fullName>
    </submittedName>
</protein>
<proteinExistence type="predicted"/>
<feature type="transmembrane region" description="Helical" evidence="4">
    <location>
        <begin position="282"/>
        <end position="303"/>
    </location>
</feature>
<dbReference type="PANTHER" id="PTHR23521">
    <property type="entry name" value="TRANSPORTER MFS SUPERFAMILY"/>
    <property type="match status" value="1"/>
</dbReference>
<dbReference type="AlphaFoldDB" id="F3KR87"/>
<dbReference type="PANTHER" id="PTHR23521:SF3">
    <property type="entry name" value="MFS TRANSPORTER"/>
    <property type="match status" value="1"/>
</dbReference>
<dbReference type="Proteomes" id="UP000016368">
    <property type="component" value="Unassembled WGS sequence"/>
</dbReference>
<feature type="transmembrane region" description="Helical" evidence="4">
    <location>
        <begin position="219"/>
        <end position="241"/>
    </location>
</feature>
<evidence type="ECO:0000256" key="1">
    <source>
        <dbReference type="ARBA" id="ARBA00022692"/>
    </source>
</evidence>
<feature type="transmembrane region" description="Helical" evidence="4">
    <location>
        <begin position="309"/>
        <end position="329"/>
    </location>
</feature>
<dbReference type="InterPro" id="IPR047200">
    <property type="entry name" value="MFS_YcaD-like"/>
</dbReference>
<dbReference type="SUPFAM" id="SSF103473">
    <property type="entry name" value="MFS general substrate transporter"/>
    <property type="match status" value="1"/>
</dbReference>
<name>F3KR87_9BURK</name>
<sequence length="397" mass="41047">MHEQSAALSPTPDHAHPPSRHPAQLLAVIASVCIVGFATGITVPWVSLALHAAGVSPTRIGLAAAAPAIGTLLVVPFITPWSERYTTRALMAGSALIAALSMALLAVVPLSLFPALLLLRLLMGAACSVLFILGEAWINQMAGSGSRGRLVAAYATAFTVCQVSGPAVLSWVGSASLLPLALAVASHLLAGGVLYAGFPAGVKFSGEKSFGLLGFLKRAPAVAVAVGLFAFFDVGLLSLMSLYGMHYGHTERVALLMVTVVLVGDACLQVPLGALSDRLGRLPVQIGCGLVLLFTALGMPFMMQAGHALWPWLVLFGASAGGIYTLGIIRIGDRFQGPDLVMANASVGLLWGVGSLLGPSIGGLTIDYFSPDGLMHALALLAALFLGALVWETRLRK</sequence>
<keyword evidence="6" id="KW-1185">Reference proteome</keyword>
<dbReference type="EMBL" id="AEGR01000042">
    <property type="protein sequence ID" value="EGI77788.1"/>
    <property type="molecule type" value="Genomic_DNA"/>
</dbReference>
<feature type="transmembrane region" description="Helical" evidence="4">
    <location>
        <begin position="150"/>
        <end position="171"/>
    </location>
</feature>
<dbReference type="STRING" id="887062.HGR_04813"/>
<feature type="transmembrane region" description="Helical" evidence="4">
    <location>
        <begin position="177"/>
        <end position="198"/>
    </location>
</feature>
<dbReference type="GO" id="GO:0022857">
    <property type="term" value="F:transmembrane transporter activity"/>
    <property type="evidence" value="ECO:0007669"/>
    <property type="project" value="InterPro"/>
</dbReference>
<keyword evidence="3 4" id="KW-0472">Membrane</keyword>
<evidence type="ECO:0000313" key="5">
    <source>
        <dbReference type="EMBL" id="EGI77788.1"/>
    </source>
</evidence>
<feature type="transmembrane region" description="Helical" evidence="4">
    <location>
        <begin position="253"/>
        <end position="275"/>
    </location>
</feature>
<feature type="transmembrane region" description="Helical" evidence="4">
    <location>
        <begin position="373"/>
        <end position="391"/>
    </location>
</feature>
<dbReference type="Pfam" id="PF07690">
    <property type="entry name" value="MFS_1"/>
    <property type="match status" value="1"/>
</dbReference>
<reference evidence="5 6" key="1">
    <citation type="journal article" date="2011" name="EMBO J.">
        <title>Structural diversity of bacterial flagellar motors.</title>
        <authorList>
            <person name="Chen S."/>
            <person name="Beeby M."/>
            <person name="Murphy G.E."/>
            <person name="Leadbetter J.R."/>
            <person name="Hendrixson D.R."/>
            <person name="Briegel A."/>
            <person name="Li Z."/>
            <person name="Shi J."/>
            <person name="Tocheva E.I."/>
            <person name="Muller A."/>
            <person name="Dobro M.J."/>
            <person name="Jensen G.J."/>
        </authorList>
    </citation>
    <scope>NUCLEOTIDE SEQUENCE [LARGE SCALE GENOMIC DNA]</scope>
    <source>
        <strain evidence="5 6">ATCC 19624</strain>
    </source>
</reference>
<organism evidence="5 6">
    <name type="scientific">Hylemonella gracilis ATCC 19624</name>
    <dbReference type="NCBI Taxonomy" id="887062"/>
    <lineage>
        <taxon>Bacteria</taxon>
        <taxon>Pseudomonadati</taxon>
        <taxon>Pseudomonadota</taxon>
        <taxon>Betaproteobacteria</taxon>
        <taxon>Burkholderiales</taxon>
        <taxon>Comamonadaceae</taxon>
        <taxon>Hylemonella</taxon>
    </lineage>
</organism>
<evidence type="ECO:0000256" key="2">
    <source>
        <dbReference type="ARBA" id="ARBA00022989"/>
    </source>
</evidence>